<dbReference type="EMBL" id="CP014334">
    <property type="protein sequence ID" value="AMW32905.1"/>
    <property type="molecule type" value="Genomic_DNA"/>
</dbReference>
<dbReference type="AlphaFoldDB" id="A0AAI8CK72"/>
<evidence type="ECO:0000313" key="2">
    <source>
        <dbReference type="Proteomes" id="UP000093740"/>
    </source>
</evidence>
<evidence type="ECO:0000313" key="1">
    <source>
        <dbReference type="EMBL" id="AMW32905.1"/>
    </source>
</evidence>
<protein>
    <submittedName>
        <fullName evidence="1">Uncharacterized protein</fullName>
    </submittedName>
</protein>
<dbReference type="RefSeq" id="WP_033191912.1">
    <property type="nucleotide sequence ID" value="NZ_CP014334.2"/>
</dbReference>
<proteinExistence type="predicted"/>
<keyword evidence="2" id="KW-1185">Reference proteome</keyword>
<sequence>MTIRREYVHSCDPERLYEIAMKEVEPYISKFNVKITRVSENIFEAKVSIFGKGTIEIQNDRIIITVDSSFLGMPGMKEKVEEMMDKYMNELIEKCKAQS</sequence>
<dbReference type="KEGG" id="fia:NA23_06290"/>
<name>A0AAI8CK72_FERIS</name>
<dbReference type="Proteomes" id="UP000093740">
    <property type="component" value="Chromosome"/>
</dbReference>
<gene>
    <name evidence="1" type="ORF">NA23_06290</name>
</gene>
<reference evidence="1 2" key="1">
    <citation type="journal article" date="2015" name="Stand. Genomic Sci.">
        <title>Genome sequence of a native-feather degrading extremely thermophilic Eubacterium, Fervidobacterium islandicum AW-1.</title>
        <authorList>
            <person name="Lee Y.J."/>
            <person name="Jeong H."/>
            <person name="Park G.S."/>
            <person name="Kwak Y."/>
            <person name="Lee S.J."/>
            <person name="Lee S.J."/>
            <person name="Park M.K."/>
            <person name="Kim J.Y."/>
            <person name="Kang H.K."/>
            <person name="Shin J.H."/>
            <person name="Lee D.W."/>
        </authorList>
    </citation>
    <scope>NUCLEOTIDE SEQUENCE [LARGE SCALE GENOMIC DNA]</scope>
    <source>
        <strain evidence="1 2">AW-1</strain>
    </source>
</reference>
<accession>A0AAI8CK72</accession>
<organism evidence="1 2">
    <name type="scientific">Fervidobacterium islandicum</name>
    <dbReference type="NCBI Taxonomy" id="2423"/>
    <lineage>
        <taxon>Bacteria</taxon>
        <taxon>Thermotogati</taxon>
        <taxon>Thermotogota</taxon>
        <taxon>Thermotogae</taxon>
        <taxon>Thermotogales</taxon>
        <taxon>Fervidobacteriaceae</taxon>
        <taxon>Fervidobacterium</taxon>
    </lineage>
</organism>